<feature type="region of interest" description="Disordered" evidence="1">
    <location>
        <begin position="1"/>
        <end position="65"/>
    </location>
</feature>
<organism evidence="2 3">
    <name type="scientific">Diplogelasinospora grovesii</name>
    <dbReference type="NCBI Taxonomy" id="303347"/>
    <lineage>
        <taxon>Eukaryota</taxon>
        <taxon>Fungi</taxon>
        <taxon>Dikarya</taxon>
        <taxon>Ascomycota</taxon>
        <taxon>Pezizomycotina</taxon>
        <taxon>Sordariomycetes</taxon>
        <taxon>Sordariomycetidae</taxon>
        <taxon>Sordariales</taxon>
        <taxon>Diplogelasinosporaceae</taxon>
        <taxon>Diplogelasinospora</taxon>
    </lineage>
</organism>
<dbReference type="Proteomes" id="UP001303473">
    <property type="component" value="Unassembled WGS sequence"/>
</dbReference>
<evidence type="ECO:0000313" key="2">
    <source>
        <dbReference type="EMBL" id="KAK3938587.1"/>
    </source>
</evidence>
<name>A0AAN6N3L9_9PEZI</name>
<dbReference type="EMBL" id="MU853826">
    <property type="protein sequence ID" value="KAK3938587.1"/>
    <property type="molecule type" value="Genomic_DNA"/>
</dbReference>
<feature type="compositionally biased region" description="Polar residues" evidence="1">
    <location>
        <begin position="1"/>
        <end position="25"/>
    </location>
</feature>
<reference evidence="3" key="1">
    <citation type="journal article" date="2023" name="Mol. Phylogenet. Evol.">
        <title>Genome-scale phylogeny and comparative genomics of the fungal order Sordariales.</title>
        <authorList>
            <person name="Hensen N."/>
            <person name="Bonometti L."/>
            <person name="Westerberg I."/>
            <person name="Brannstrom I.O."/>
            <person name="Guillou S."/>
            <person name="Cros-Aarteil S."/>
            <person name="Calhoun S."/>
            <person name="Haridas S."/>
            <person name="Kuo A."/>
            <person name="Mondo S."/>
            <person name="Pangilinan J."/>
            <person name="Riley R."/>
            <person name="LaButti K."/>
            <person name="Andreopoulos B."/>
            <person name="Lipzen A."/>
            <person name="Chen C."/>
            <person name="Yan M."/>
            <person name="Daum C."/>
            <person name="Ng V."/>
            <person name="Clum A."/>
            <person name="Steindorff A."/>
            <person name="Ohm R.A."/>
            <person name="Martin F."/>
            <person name="Silar P."/>
            <person name="Natvig D.O."/>
            <person name="Lalanne C."/>
            <person name="Gautier V."/>
            <person name="Ament-Velasquez S.L."/>
            <person name="Kruys A."/>
            <person name="Hutchinson M.I."/>
            <person name="Powell A.J."/>
            <person name="Barry K."/>
            <person name="Miller A.N."/>
            <person name="Grigoriev I.V."/>
            <person name="Debuchy R."/>
            <person name="Gladieux P."/>
            <person name="Hiltunen Thoren M."/>
            <person name="Johannesson H."/>
        </authorList>
    </citation>
    <scope>NUCLEOTIDE SEQUENCE [LARGE SCALE GENOMIC DNA]</scope>
    <source>
        <strain evidence="3">CBS 340.73</strain>
    </source>
</reference>
<feature type="compositionally biased region" description="Basic and acidic residues" evidence="1">
    <location>
        <begin position="51"/>
        <end position="65"/>
    </location>
</feature>
<feature type="region of interest" description="Disordered" evidence="1">
    <location>
        <begin position="91"/>
        <end position="172"/>
    </location>
</feature>
<proteinExistence type="predicted"/>
<comment type="caution">
    <text evidence="2">The sequence shown here is derived from an EMBL/GenBank/DDBJ whole genome shotgun (WGS) entry which is preliminary data.</text>
</comment>
<evidence type="ECO:0000313" key="3">
    <source>
        <dbReference type="Proteomes" id="UP001303473"/>
    </source>
</evidence>
<sequence>MQLRSRNLSISQPERAQRGSRQNAPALTRRQRQSTRNNASRAGRQGAEPVSPKEDNGPDAGWQDREIVVSPAAEYVACGLPIPRHLLSANTAKAQETEPTSRVQSGRVEKKAASVSPERQRNPRRTRKPSPRSLSLAAQQDSDDTSDAPKKQSRPRQIRRAPVSPFAPSPTYAAAPPGFYTVQSTNPGPGQPAVMVDHNGQVYGGAWGYSAPPPQEWFVGPRPQQQQHTGYTAQRAQLASHHQVAAGLVYHPGGSGRGFSFYYDDIRGVGGQPHAHQTTQELHLYGKTQSRPADRVNSMFIDPRLREWPSGSNSPEEAAQLADTEAVSEERSLGSHISPSQ</sequence>
<accession>A0AAN6N3L9</accession>
<feature type="compositionally biased region" description="Polar residues" evidence="1">
    <location>
        <begin position="91"/>
        <end position="104"/>
    </location>
</feature>
<feature type="region of interest" description="Disordered" evidence="1">
    <location>
        <begin position="304"/>
        <end position="341"/>
    </location>
</feature>
<protein>
    <submittedName>
        <fullName evidence="2">Uncharacterized protein</fullName>
    </submittedName>
</protein>
<gene>
    <name evidence="2" type="ORF">QBC46DRAFT_410029</name>
</gene>
<keyword evidence="3" id="KW-1185">Reference proteome</keyword>
<dbReference type="AlphaFoldDB" id="A0AAN6N3L9"/>
<evidence type="ECO:0000256" key="1">
    <source>
        <dbReference type="SAM" id="MobiDB-lite"/>
    </source>
</evidence>